<protein>
    <recommendedName>
        <fullName evidence="4">DUF4774 domain-containing protein</fullName>
    </recommendedName>
</protein>
<dbReference type="AlphaFoldDB" id="A0A8W7P8K9"/>
<feature type="chain" id="PRO_5036455478" description="DUF4774 domain-containing protein" evidence="2">
    <location>
        <begin position="25"/>
        <end position="429"/>
    </location>
</feature>
<feature type="region of interest" description="Disordered" evidence="1">
    <location>
        <begin position="176"/>
        <end position="197"/>
    </location>
</feature>
<evidence type="ECO:0008006" key="4">
    <source>
        <dbReference type="Google" id="ProtNLM"/>
    </source>
</evidence>
<evidence type="ECO:0000256" key="2">
    <source>
        <dbReference type="SAM" id="SignalP"/>
    </source>
</evidence>
<keyword evidence="2" id="KW-0732">Signal</keyword>
<feature type="signal peptide" evidence="2">
    <location>
        <begin position="1"/>
        <end position="24"/>
    </location>
</feature>
<name>A0A8W7P8K9_ANOCL</name>
<proteinExistence type="predicted"/>
<accession>A0A8W7P8K9</accession>
<reference evidence="3" key="1">
    <citation type="submission" date="2022-08" db="UniProtKB">
        <authorList>
            <consortium name="EnsemblMetazoa"/>
        </authorList>
    </citation>
    <scope>IDENTIFICATION</scope>
</reference>
<sequence>MQSRCSLAIMKLTWGLVVTLGTLAGLPACDAVAAESPEPASLLRPRDVNPHPYQHAYEGIAIFDRNLITNSEKFTQNLLNQGPVQFPRLRDGSSVNALPYPYETLALKERHQKMVRFSGADSQTVKPAYQALAKHAARVLGKSYAVEDIDSLNEAATDVKKNYVFSYAVKDTASGDDFSHTQQQHQDGAVKGSYKQPQQQYITHQIRPARLYYAAQNPTQIPAPFYPSQLRPSDVKIHSYNTAPHAGAVIASTTTQATPVAGAYLAAFPAAGNLAYIATAPVNGGPIRTLQLQSNGGGAAGTIAVPVTAIPLAAYRDINVPPSPPVQPLGVAFASAGRRTTVYADQARVSPQGSGTLQQVIYQQQQQQQSQQQPQSLDYGYVQIPVDNRVYKRNTDHSTEVMAGSKAPKNVAQKPRNQTKRHQQEQKTL</sequence>
<dbReference type="EnsemblMetazoa" id="ACOM027458-RA">
    <property type="protein sequence ID" value="ACOM027458-PA.1"/>
    <property type="gene ID" value="ACOM027458"/>
</dbReference>
<feature type="region of interest" description="Disordered" evidence="1">
    <location>
        <begin position="393"/>
        <end position="429"/>
    </location>
</feature>
<dbReference type="Proteomes" id="UP000075882">
    <property type="component" value="Unassembled WGS sequence"/>
</dbReference>
<evidence type="ECO:0000313" key="3">
    <source>
        <dbReference type="EnsemblMetazoa" id="ACOM027458-PA.1"/>
    </source>
</evidence>
<organism evidence="3">
    <name type="scientific">Anopheles coluzzii</name>
    <name type="common">African malaria mosquito</name>
    <dbReference type="NCBI Taxonomy" id="1518534"/>
    <lineage>
        <taxon>Eukaryota</taxon>
        <taxon>Metazoa</taxon>
        <taxon>Ecdysozoa</taxon>
        <taxon>Arthropoda</taxon>
        <taxon>Hexapoda</taxon>
        <taxon>Insecta</taxon>
        <taxon>Pterygota</taxon>
        <taxon>Neoptera</taxon>
        <taxon>Endopterygota</taxon>
        <taxon>Diptera</taxon>
        <taxon>Nematocera</taxon>
        <taxon>Culicoidea</taxon>
        <taxon>Culicidae</taxon>
        <taxon>Anophelinae</taxon>
        <taxon>Anopheles</taxon>
    </lineage>
</organism>
<dbReference type="VEuPathDB" id="VectorBase:ACON2_033440"/>
<evidence type="ECO:0000256" key="1">
    <source>
        <dbReference type="SAM" id="MobiDB-lite"/>
    </source>
</evidence>